<dbReference type="EMBL" id="BKCJ010006211">
    <property type="protein sequence ID" value="GEU70945.1"/>
    <property type="molecule type" value="Genomic_DNA"/>
</dbReference>
<comment type="caution">
    <text evidence="1">The sequence shown here is derived from an EMBL/GenBank/DDBJ whole genome shotgun (WGS) entry which is preliminary data.</text>
</comment>
<organism evidence="1">
    <name type="scientific">Tanacetum cinerariifolium</name>
    <name type="common">Dalmatian daisy</name>
    <name type="synonym">Chrysanthemum cinerariifolium</name>
    <dbReference type="NCBI Taxonomy" id="118510"/>
    <lineage>
        <taxon>Eukaryota</taxon>
        <taxon>Viridiplantae</taxon>
        <taxon>Streptophyta</taxon>
        <taxon>Embryophyta</taxon>
        <taxon>Tracheophyta</taxon>
        <taxon>Spermatophyta</taxon>
        <taxon>Magnoliopsida</taxon>
        <taxon>eudicotyledons</taxon>
        <taxon>Gunneridae</taxon>
        <taxon>Pentapetalae</taxon>
        <taxon>asterids</taxon>
        <taxon>campanulids</taxon>
        <taxon>Asterales</taxon>
        <taxon>Asteraceae</taxon>
        <taxon>Asteroideae</taxon>
        <taxon>Anthemideae</taxon>
        <taxon>Anthemidinae</taxon>
        <taxon>Tanacetum</taxon>
    </lineage>
</organism>
<reference evidence="1" key="1">
    <citation type="journal article" date="2019" name="Sci. Rep.">
        <title>Draft genome of Tanacetum cinerariifolium, the natural source of mosquito coil.</title>
        <authorList>
            <person name="Yamashiro T."/>
            <person name="Shiraishi A."/>
            <person name="Satake H."/>
            <person name="Nakayama K."/>
        </authorList>
    </citation>
    <scope>NUCLEOTIDE SEQUENCE</scope>
</reference>
<dbReference type="AlphaFoldDB" id="A0A6L2MFG3"/>
<evidence type="ECO:0008006" key="2">
    <source>
        <dbReference type="Google" id="ProtNLM"/>
    </source>
</evidence>
<evidence type="ECO:0000313" key="1">
    <source>
        <dbReference type="EMBL" id="GEU70945.1"/>
    </source>
</evidence>
<protein>
    <recommendedName>
        <fullName evidence="2">Myb/SANT-like domain-containing protein</fullName>
    </recommendedName>
</protein>
<sequence>MSNGSASTLNRRRKAKTAQPWITSEEITLCTAWCNVTENHVSRDAMKKGFWSEVFAYFKKEMGENIRGYNAIITK</sequence>
<proteinExistence type="predicted"/>
<gene>
    <name evidence="1" type="ORF">Tci_042923</name>
</gene>
<name>A0A6L2MFG3_TANCI</name>
<accession>A0A6L2MFG3</accession>